<dbReference type="Gene3D" id="3.20.20.80">
    <property type="entry name" value="Glycosidases"/>
    <property type="match status" value="1"/>
</dbReference>
<dbReference type="Proteomes" id="UP000270272">
    <property type="component" value="Chromosome"/>
</dbReference>
<keyword evidence="2" id="KW-0808">Transferase</keyword>
<dbReference type="InterPro" id="IPR006047">
    <property type="entry name" value="GH13_cat_dom"/>
</dbReference>
<protein>
    <submittedName>
        <fullName evidence="2">Sucrose phosphorylase</fullName>
        <ecNumber evidence="2">2.4.1.7</ecNumber>
    </submittedName>
</protein>
<dbReference type="AlphaFoldDB" id="A0A447UQE9"/>
<dbReference type="PANTHER" id="PTHR10357">
    <property type="entry name" value="ALPHA-AMYLASE FAMILY MEMBER"/>
    <property type="match status" value="1"/>
</dbReference>
<evidence type="ECO:0000259" key="1">
    <source>
        <dbReference type="Pfam" id="PF00128"/>
    </source>
</evidence>
<dbReference type="GO" id="GO:0009018">
    <property type="term" value="F:sucrose phosphorylase activity"/>
    <property type="evidence" value="ECO:0007669"/>
    <property type="project" value="UniProtKB-EC"/>
</dbReference>
<evidence type="ECO:0000313" key="2">
    <source>
        <dbReference type="EMBL" id="VEB92967.1"/>
    </source>
</evidence>
<accession>A0A447UQE9</accession>
<dbReference type="Gene3D" id="3.90.400.10">
    <property type="entry name" value="Oligo-1,6-glucosidase, Domain 2"/>
    <property type="match status" value="1"/>
</dbReference>
<dbReference type="GO" id="GO:0005975">
    <property type="term" value="P:carbohydrate metabolic process"/>
    <property type="evidence" value="ECO:0007669"/>
    <property type="project" value="InterPro"/>
</dbReference>
<name>A0A447UQE9_CITKO</name>
<dbReference type="EC" id="2.4.1.7" evidence="2"/>
<organism evidence="2 3">
    <name type="scientific">Citrobacter koseri</name>
    <name type="common">Citrobacter diversus</name>
    <dbReference type="NCBI Taxonomy" id="545"/>
    <lineage>
        <taxon>Bacteria</taxon>
        <taxon>Pseudomonadati</taxon>
        <taxon>Pseudomonadota</taxon>
        <taxon>Gammaproteobacteria</taxon>
        <taxon>Enterobacterales</taxon>
        <taxon>Enterobacteriaceae</taxon>
        <taxon>Citrobacter</taxon>
    </lineage>
</organism>
<evidence type="ECO:0000313" key="3">
    <source>
        <dbReference type="Proteomes" id="UP000270272"/>
    </source>
</evidence>
<gene>
    <name evidence="2" type="ORF">NCTC11075_03836</name>
</gene>
<keyword evidence="2" id="KW-0328">Glycosyltransferase</keyword>
<reference evidence="2 3" key="1">
    <citation type="submission" date="2018-12" db="EMBL/GenBank/DDBJ databases">
        <authorList>
            <consortium name="Pathogen Informatics"/>
        </authorList>
    </citation>
    <scope>NUCLEOTIDE SEQUENCE [LARGE SCALE GENOMIC DNA]</scope>
    <source>
        <strain evidence="2 3">NCTC11075</strain>
    </source>
</reference>
<sequence>MFPWTSDDGFSVKDYRHIAPELGQWSDIAALAGDFNLMFDFVINHISQQSRWFQGYLHGEPRYQHYFISADPDDDYHLVTRPRALPCLRHSSVKRGKPYISGRHSAPIRSI</sequence>
<dbReference type="InterPro" id="IPR017853">
    <property type="entry name" value="GH"/>
</dbReference>
<proteinExistence type="predicted"/>
<dbReference type="InterPro" id="IPR045857">
    <property type="entry name" value="O16G_dom_2"/>
</dbReference>
<dbReference type="EMBL" id="LR134204">
    <property type="protein sequence ID" value="VEB92967.1"/>
    <property type="molecule type" value="Genomic_DNA"/>
</dbReference>
<dbReference type="Pfam" id="PF00128">
    <property type="entry name" value="Alpha-amylase"/>
    <property type="match status" value="1"/>
</dbReference>
<dbReference type="SUPFAM" id="SSF51445">
    <property type="entry name" value="(Trans)glycosidases"/>
    <property type="match status" value="1"/>
</dbReference>
<dbReference type="PANTHER" id="PTHR10357:SF214">
    <property type="entry name" value="GLUCOSYLGLYCERATE PHOSPHORYLASE"/>
    <property type="match status" value="1"/>
</dbReference>
<feature type="domain" description="Glycosyl hydrolase family 13 catalytic" evidence="1">
    <location>
        <begin position="6"/>
        <end position="74"/>
    </location>
</feature>